<dbReference type="Gene3D" id="2.70.70.10">
    <property type="entry name" value="Glucose Permease (Domain IIA)"/>
    <property type="match status" value="1"/>
</dbReference>
<feature type="transmembrane region" description="Helical" evidence="1">
    <location>
        <begin position="33"/>
        <end position="54"/>
    </location>
</feature>
<accession>A0A1F5EUJ4</accession>
<dbReference type="EMBL" id="MFAG01000041">
    <property type="protein sequence ID" value="OGD71071.1"/>
    <property type="molecule type" value="Genomic_DNA"/>
</dbReference>
<dbReference type="Proteomes" id="UP000177979">
    <property type="component" value="Unassembled WGS sequence"/>
</dbReference>
<keyword evidence="1" id="KW-1133">Transmembrane helix</keyword>
<keyword evidence="1" id="KW-0472">Membrane</keyword>
<dbReference type="AlphaFoldDB" id="A0A1F5EUJ4"/>
<gene>
    <name evidence="3" type="ORF">A2703_01380</name>
</gene>
<dbReference type="STRING" id="1817722.A2703_01380"/>
<dbReference type="InterPro" id="IPR050570">
    <property type="entry name" value="Cell_wall_metabolism_enzyme"/>
</dbReference>
<dbReference type="CDD" id="cd12797">
    <property type="entry name" value="M23_peptidase"/>
    <property type="match status" value="1"/>
</dbReference>
<dbReference type="GO" id="GO:0004222">
    <property type="term" value="F:metalloendopeptidase activity"/>
    <property type="evidence" value="ECO:0007669"/>
    <property type="project" value="TreeGrafter"/>
</dbReference>
<comment type="caution">
    <text evidence="3">The sequence shown here is derived from an EMBL/GenBank/DDBJ whole genome shotgun (WGS) entry which is preliminary data.</text>
</comment>
<evidence type="ECO:0000313" key="3">
    <source>
        <dbReference type="EMBL" id="OGD71071.1"/>
    </source>
</evidence>
<name>A0A1F5EUJ4_9BACT</name>
<dbReference type="InterPro" id="IPR011055">
    <property type="entry name" value="Dup_hybrid_motif"/>
</dbReference>
<reference evidence="3 4" key="1">
    <citation type="journal article" date="2016" name="Nat. Commun.">
        <title>Thousands of microbial genomes shed light on interconnected biogeochemical processes in an aquifer system.</title>
        <authorList>
            <person name="Anantharaman K."/>
            <person name="Brown C.T."/>
            <person name="Hug L.A."/>
            <person name="Sharon I."/>
            <person name="Castelle C.J."/>
            <person name="Probst A.J."/>
            <person name="Thomas B.C."/>
            <person name="Singh A."/>
            <person name="Wilkins M.J."/>
            <person name="Karaoz U."/>
            <person name="Brodie E.L."/>
            <person name="Williams K.H."/>
            <person name="Hubbard S.S."/>
            <person name="Banfield J.F."/>
        </authorList>
    </citation>
    <scope>NUCLEOTIDE SEQUENCE [LARGE SCALE GENOMIC DNA]</scope>
</reference>
<dbReference type="SUPFAM" id="SSF51261">
    <property type="entry name" value="Duplicated hybrid motif"/>
    <property type="match status" value="1"/>
</dbReference>
<sequence length="195" mass="21104">MIDIKKWLPRTRVSSNPISKLLRPFFEARKAKVAFGGFLSASSLILALGVYPLAKQRPVSALEPTSLPLTVETAATGPIVILPAMTGISQRYWSEHPGLDITAPRGSAIHPIKAGRVVAISISRFNYGRSITIDHGDGLTSLYAHMGKLFVQEGDGVTEKTELGEVGMTGYTSGPHLHLEIRKNGVSRNPLAHLR</sequence>
<proteinExistence type="predicted"/>
<dbReference type="PANTHER" id="PTHR21666:SF270">
    <property type="entry name" value="MUREIN HYDROLASE ACTIVATOR ENVC"/>
    <property type="match status" value="1"/>
</dbReference>
<dbReference type="InterPro" id="IPR016047">
    <property type="entry name" value="M23ase_b-sheet_dom"/>
</dbReference>
<evidence type="ECO:0000313" key="4">
    <source>
        <dbReference type="Proteomes" id="UP000177979"/>
    </source>
</evidence>
<dbReference type="Pfam" id="PF01551">
    <property type="entry name" value="Peptidase_M23"/>
    <property type="match status" value="1"/>
</dbReference>
<protein>
    <recommendedName>
        <fullName evidence="2">M23ase beta-sheet core domain-containing protein</fullName>
    </recommendedName>
</protein>
<keyword evidence="1" id="KW-0812">Transmembrane</keyword>
<dbReference type="PANTHER" id="PTHR21666">
    <property type="entry name" value="PEPTIDASE-RELATED"/>
    <property type="match status" value="1"/>
</dbReference>
<feature type="domain" description="M23ase beta-sheet core" evidence="2">
    <location>
        <begin position="95"/>
        <end position="190"/>
    </location>
</feature>
<evidence type="ECO:0000259" key="2">
    <source>
        <dbReference type="Pfam" id="PF01551"/>
    </source>
</evidence>
<evidence type="ECO:0000256" key="1">
    <source>
        <dbReference type="SAM" id="Phobius"/>
    </source>
</evidence>
<organism evidence="3 4">
    <name type="scientific">Candidatus Collierbacteria bacterium RIFCSPHIGHO2_01_FULL_50_25</name>
    <dbReference type="NCBI Taxonomy" id="1817722"/>
    <lineage>
        <taxon>Bacteria</taxon>
        <taxon>Candidatus Collieribacteriota</taxon>
    </lineage>
</organism>